<dbReference type="InterPro" id="IPR015500">
    <property type="entry name" value="Peptidase_S8_subtilisin-rel"/>
</dbReference>
<dbReference type="InterPro" id="IPR050131">
    <property type="entry name" value="Peptidase_S8_subtilisin-like"/>
</dbReference>
<evidence type="ECO:0000256" key="8">
    <source>
        <dbReference type="SAM" id="SignalP"/>
    </source>
</evidence>
<evidence type="ECO:0000313" key="10">
    <source>
        <dbReference type="EMBL" id="SEE25043.1"/>
    </source>
</evidence>
<reference evidence="11" key="1">
    <citation type="submission" date="2016-10" db="EMBL/GenBank/DDBJ databases">
        <authorList>
            <person name="Varghese N."/>
            <person name="Submissions S."/>
        </authorList>
    </citation>
    <scope>NUCLEOTIDE SEQUENCE [LARGE SCALE GENOMIC DNA]</scope>
    <source>
        <strain evidence="11">DSM 45237</strain>
    </source>
</reference>
<dbReference type="PROSITE" id="PS00138">
    <property type="entry name" value="SUBTILASE_SER"/>
    <property type="match status" value="1"/>
</dbReference>
<evidence type="ECO:0000256" key="3">
    <source>
        <dbReference type="ARBA" id="ARBA00022801"/>
    </source>
</evidence>
<dbReference type="EMBL" id="FNUC01000003">
    <property type="protein sequence ID" value="SEE25043.1"/>
    <property type="molecule type" value="Genomic_DNA"/>
</dbReference>
<dbReference type="Gene3D" id="2.60.40.10">
    <property type="entry name" value="Immunoglobulins"/>
    <property type="match status" value="1"/>
</dbReference>
<dbReference type="OrthoDB" id="9798386at2"/>
<dbReference type="GO" id="GO:0005975">
    <property type="term" value="P:carbohydrate metabolic process"/>
    <property type="evidence" value="ECO:0007669"/>
    <property type="project" value="UniProtKB-ARBA"/>
</dbReference>
<dbReference type="PRINTS" id="PR00723">
    <property type="entry name" value="SUBTILISIN"/>
</dbReference>
<dbReference type="InterPro" id="IPR000209">
    <property type="entry name" value="Peptidase_S8/S53_dom"/>
</dbReference>
<keyword evidence="8" id="KW-0732">Signal</keyword>
<evidence type="ECO:0000313" key="11">
    <source>
        <dbReference type="Proteomes" id="UP000181980"/>
    </source>
</evidence>
<dbReference type="PANTHER" id="PTHR43806">
    <property type="entry name" value="PEPTIDASE S8"/>
    <property type="match status" value="1"/>
</dbReference>
<dbReference type="Proteomes" id="UP000181980">
    <property type="component" value="Unassembled WGS sequence"/>
</dbReference>
<proteinExistence type="inferred from homology"/>
<comment type="similarity">
    <text evidence="1 6 7">Belongs to the peptidase S8 family.</text>
</comment>
<dbReference type="Pfam" id="PF00082">
    <property type="entry name" value="Peptidase_S8"/>
    <property type="match status" value="1"/>
</dbReference>
<dbReference type="RefSeq" id="WP_069110399.1">
    <property type="nucleotide sequence ID" value="NZ_FNUC01000003.1"/>
</dbReference>
<keyword evidence="3 6" id="KW-0378">Hydrolase</keyword>
<evidence type="ECO:0000256" key="6">
    <source>
        <dbReference type="PROSITE-ProRule" id="PRU01240"/>
    </source>
</evidence>
<keyword evidence="2 6" id="KW-0645">Protease</keyword>
<dbReference type="GO" id="GO:0004252">
    <property type="term" value="F:serine-type endopeptidase activity"/>
    <property type="evidence" value="ECO:0007669"/>
    <property type="project" value="UniProtKB-UniRule"/>
</dbReference>
<sequence>MPNRFISLPVLVSAVLLTATVAGPAPAAAPTAPATATAPGTVTLVTGDVVHVTEVADGRRSVRVDPAPGREDITVHQLEVDGRSLVIPSDAVELLAAGRLDRALFDVGALIEQGHTTSLPLIATGAGSAGIAATPAGAQAGPELASIGGRALEVAADDAAGFWAALTGPSATSLAGGIDTLWLDARVAATLDHSVPQIGAPAAWEAGLDGAGVTVAVLDTGVDAEHPDLAGQVAAAADFTGSPSTDDLFGHGTHVAATIAGTGDGGSPSRPGVAPGARILSGKVLGDDGFGDSSSVIAGMEWAVAQGADVVNLSLGGGPSDGTDPLSLAVNRLSAESDTLFVVSAGNDGPGAVSIGSPGSADAALTVGAVGRDESLAEFSSRGPRLGDQAVKPDITAPGVGIVAARAAGTTLGSPVDALYTAASGTSMAAPHVAGAAALLAQQHPDWTGEQLEDALVSTARPNPDLSPDEQGAGRVDLARAVAQPVVGTGGLALGTYADGDTTPVAHDVTYTNTSAAPVVLTVDLTLAGRDGAPPAPDAVVPGAEAVTVPAGGSATVALTVDPAALGRGRYTGRLVAASADGTTTVATTLWLVKSAPVHDVTISAVDREGRPAYASPVFLHGADPRYDTITLLPTGDPRTLRLGEGDYVLHALIPSEVDGEEAVFLVVDPDLEVDGDTEVVLDARETRQVEIRTPKPAEQRGIWGFYTHREVDGRAVVHGTMEFDSVRSLWVTPTDEATGGTFEFMSRWQLVAPAFTATAVGGARLSATPQPLNQSPLFDGRRTLEAVAAGGGGADDYAGLDVRGKAVVVAPPGEPDADTLAAAAAAAGAAMLLVIAPDGGDWPQFWRPDGDRLPLPAATFSPAEARAVAERLEDGPFRLRVDGVAVSPYLYDVMQVSSGHVPDPIVHTVSTANSAVVTAAYHQSGDGTWAKEQRYGWRPWQAETIIEQQRYVGTGRQREEYVSAGDTVWRQHVLHYLSRDDMNPVTSGLSHDLRTYAAGERSRETWFAPVVRPAAPAGAAPSRTGDTLALHIAEFADATHTGRPEPYLFEEPDLVEARLYEDDRLIAETGAVWGAFPVTGASGRYRLELGTERRRPDWRFAPRTDTAWTFRSERPAAGAGAVLPLLQVDYEVPAGLDNRVPARPPARLAFTVRHPDGLADPPRIVRMRAWVSYDDGGRWTPLAVRRDGDGGGGGGGGVRWTAEERGRGGEYVSLRVEAADADGNTVTQTVERAYGRR</sequence>
<feature type="active site" description="Charge relay system" evidence="5 6">
    <location>
        <position position="427"/>
    </location>
</feature>
<evidence type="ECO:0000259" key="9">
    <source>
        <dbReference type="Pfam" id="PF00082"/>
    </source>
</evidence>
<feature type="domain" description="Peptidase S8/S53" evidence="9">
    <location>
        <begin position="210"/>
        <end position="474"/>
    </location>
</feature>
<feature type="active site" description="Charge relay system" evidence="5 6">
    <location>
        <position position="251"/>
    </location>
</feature>
<dbReference type="PANTHER" id="PTHR43806:SF11">
    <property type="entry name" value="CEREVISIN-RELATED"/>
    <property type="match status" value="1"/>
</dbReference>
<dbReference type="SUPFAM" id="SSF52743">
    <property type="entry name" value="Subtilisin-like"/>
    <property type="match status" value="1"/>
</dbReference>
<dbReference type="GO" id="GO:0006508">
    <property type="term" value="P:proteolysis"/>
    <property type="evidence" value="ECO:0007669"/>
    <property type="project" value="UniProtKB-KW"/>
</dbReference>
<dbReference type="PROSITE" id="PS51892">
    <property type="entry name" value="SUBTILASE"/>
    <property type="match status" value="1"/>
</dbReference>
<dbReference type="InterPro" id="IPR036852">
    <property type="entry name" value="Peptidase_S8/S53_dom_sf"/>
</dbReference>
<evidence type="ECO:0000256" key="2">
    <source>
        <dbReference type="ARBA" id="ARBA00022670"/>
    </source>
</evidence>
<keyword evidence="4 6" id="KW-0720">Serine protease</keyword>
<dbReference type="AlphaFoldDB" id="A0A1H5HAN7"/>
<dbReference type="SUPFAM" id="SSF52025">
    <property type="entry name" value="PA domain"/>
    <property type="match status" value="1"/>
</dbReference>
<dbReference type="InterPro" id="IPR013783">
    <property type="entry name" value="Ig-like_fold"/>
</dbReference>
<protein>
    <submittedName>
        <fullName evidence="10">Subtilase family protein</fullName>
    </submittedName>
</protein>
<feature type="chain" id="PRO_5010274610" evidence="8">
    <location>
        <begin position="28"/>
        <end position="1238"/>
    </location>
</feature>
<dbReference type="PROSITE" id="PS00136">
    <property type="entry name" value="SUBTILASE_ASP"/>
    <property type="match status" value="1"/>
</dbReference>
<evidence type="ECO:0000256" key="4">
    <source>
        <dbReference type="ARBA" id="ARBA00022825"/>
    </source>
</evidence>
<organism evidence="10 11">
    <name type="scientific">Jiangella alba</name>
    <dbReference type="NCBI Taxonomy" id="561176"/>
    <lineage>
        <taxon>Bacteria</taxon>
        <taxon>Bacillati</taxon>
        <taxon>Actinomycetota</taxon>
        <taxon>Actinomycetes</taxon>
        <taxon>Jiangellales</taxon>
        <taxon>Jiangellaceae</taxon>
        <taxon>Jiangella</taxon>
    </lineage>
</organism>
<feature type="signal peptide" evidence="8">
    <location>
        <begin position="1"/>
        <end position="27"/>
    </location>
</feature>
<evidence type="ECO:0000256" key="7">
    <source>
        <dbReference type="RuleBase" id="RU003355"/>
    </source>
</evidence>
<accession>A0A1H5HAN7</accession>
<dbReference type="STRING" id="561176.SAMN04488561_0802"/>
<dbReference type="InterPro" id="IPR023828">
    <property type="entry name" value="Peptidase_S8_Ser-AS"/>
</dbReference>
<dbReference type="Gene3D" id="3.50.30.30">
    <property type="match status" value="1"/>
</dbReference>
<gene>
    <name evidence="10" type="ORF">SAMN04488561_0802</name>
</gene>
<keyword evidence="11" id="KW-1185">Reference proteome</keyword>
<dbReference type="InterPro" id="IPR023827">
    <property type="entry name" value="Peptidase_S8_Asp-AS"/>
</dbReference>
<feature type="active site" description="Charge relay system" evidence="5 6">
    <location>
        <position position="219"/>
    </location>
</feature>
<evidence type="ECO:0000256" key="5">
    <source>
        <dbReference type="PIRSR" id="PIRSR615500-1"/>
    </source>
</evidence>
<dbReference type="InterPro" id="IPR046450">
    <property type="entry name" value="PA_dom_sf"/>
</dbReference>
<name>A0A1H5HAN7_9ACTN</name>
<dbReference type="Gene3D" id="3.40.50.200">
    <property type="entry name" value="Peptidase S8/S53 domain"/>
    <property type="match status" value="1"/>
</dbReference>
<evidence type="ECO:0000256" key="1">
    <source>
        <dbReference type="ARBA" id="ARBA00011073"/>
    </source>
</evidence>